<feature type="compositionally biased region" description="Gly residues" evidence="3">
    <location>
        <begin position="874"/>
        <end position="886"/>
    </location>
</feature>
<dbReference type="InterPro" id="IPR050557">
    <property type="entry name" value="RTX_toxin/Mannuronan_C5-epim"/>
</dbReference>
<sequence length="1158" mass="114562">MPNKWLRTNETNSVRFEDQLSNIMLIGSDQDRMVSGSVLTSLPSPREIAFVDQGINDLETFLGGLRPEVEVIVLSDGEPAIRQMARHLSVYSRLDRVHVVAHGAPGQIRFSSGTFSEGDVAASTEFFAKIAVALGEHGSMQLWCCATGKNEVGKSFVEFLHRCLSRSVAAASGFVGAVALGGSWCLDLQFGNAAPRPPLTRSGLAAYQGVLSNFNATVGQDNLTGGPGADTFKIGAGTVQSGDVFDGRGGIDTLNVTAAADFSVLPASSLLSMEILSISGSGTAVTFNSNQFSATGLSSSLDLRGSTGNQTIIIQSASNFSAAAWTFGGNGSSAWGNSGNDIIAINGTSGADTITGSSSADIITGGSGVDTLAGGGGDDTFVVNNGDFTGAESIDGGAGANILLVAGTNNFTTGTLTNLRTLNGSSGSDTVTLTGTEMNGFTSVNLGNGSDTVNLTSTSTGLNGRNDNQLSGVEAISAAAALAGVIINLSSQSEGFTITGSSDADTITGGSSADIITGGSGVDTLAGGGGDDIFVVNNGDFAGAESINGGTGANMLSVAGTNNFTTGTLTNLQTLSGSSGSDTVTLTGIEMNGFTIVNLGSGGDTVNLTSTSTGLNGRNDIQLSGVEAISAAAALAGVVINLSSQSEGFTITGSAGADTITGGGGNDTLNGGSGNDTLVGAGGSDSLFGSGGSDVLIGGEGNDVLYDESGDDVLDGGNGDDTMSDFGGAVASLSGGAGNDGMWTGANMTGTVDGGSDRDVLFVTGGNLTGLAISNVEIYTTSAEFVLGTVAQLDGFDTITTFDDPAHASSLVDIRISGGGSLDLSDELGLRSAIVTADASAGNGITTGVGNDTIAGGAGNDSIDGGSGNDTITGGSGNDGISGGAGNDVLSGGDGDDFIDGAAGAFFGAGGPGNDIIDLGAGNDGSWALIGEGGTISVSGGDGNDFMALFGATAASGTIDGGSGFDSLQAQQSGDISTLSISNVERLVTYNAYGNPSIKATATQFESFDTIVSYVGQESNTVSLTLAGPGSVDLTDELLGRSVIFTGSSGDDTITTSIGNDTIAGGAGNDSINGGLGNDTFVFAANLAGNGIIGDFEEGSGVGDLISIANSAFESFTDILAAGEDSGMDWLLTIDDDTTLRLAGVNESNLAANDFLLV</sequence>
<keyword evidence="6" id="KW-1185">Reference proteome</keyword>
<feature type="compositionally biased region" description="Low complexity" evidence="3">
    <location>
        <begin position="860"/>
        <end position="873"/>
    </location>
</feature>
<organism evidence="5 6">
    <name type="scientific">Rhizobium phaseoli</name>
    <dbReference type="NCBI Taxonomy" id="396"/>
    <lineage>
        <taxon>Bacteria</taxon>
        <taxon>Pseudomonadati</taxon>
        <taxon>Pseudomonadota</taxon>
        <taxon>Alphaproteobacteria</taxon>
        <taxon>Hyphomicrobiales</taxon>
        <taxon>Rhizobiaceae</taxon>
        <taxon>Rhizobium/Agrobacterium group</taxon>
        <taxon>Rhizobium</taxon>
    </lineage>
</organism>
<feature type="domain" description="DUF4347" evidence="4">
    <location>
        <begin position="48"/>
        <end position="211"/>
    </location>
</feature>
<dbReference type="Pfam" id="PF00353">
    <property type="entry name" value="HemolysinCabind"/>
    <property type="match status" value="8"/>
</dbReference>
<dbReference type="SUPFAM" id="SSF51120">
    <property type="entry name" value="beta-Roll"/>
    <property type="match status" value="4"/>
</dbReference>
<evidence type="ECO:0000256" key="2">
    <source>
        <dbReference type="ARBA" id="ARBA00022525"/>
    </source>
</evidence>
<evidence type="ECO:0000256" key="1">
    <source>
        <dbReference type="ARBA" id="ARBA00004613"/>
    </source>
</evidence>
<dbReference type="RefSeq" id="WP_081277726.1">
    <property type="nucleotide sequence ID" value="NZ_CP013542.1"/>
</dbReference>
<name>A0ABM6C9H3_9HYPH</name>
<keyword evidence="2" id="KW-0964">Secreted</keyword>
<reference evidence="5 6" key="1">
    <citation type="submission" date="2015-11" db="EMBL/GenBank/DDBJ databases">
        <title>The limits of bacterial species coexistence and the symbiotic plasmid transference in sympatric Rhizobium populations.</title>
        <authorList>
            <person name="Perez-Carrascal O.M."/>
            <person name="VanInsberghe D."/>
            <person name="Juarez S."/>
            <person name="Polz M.F."/>
            <person name="Vinuesa P."/>
            <person name="Gonzalez V."/>
        </authorList>
    </citation>
    <scope>NUCLEOTIDE SEQUENCE [LARGE SCALE GENOMIC DNA]</scope>
    <source>
        <strain evidence="5 6">N771</strain>
    </source>
</reference>
<comment type="subcellular location">
    <subcellularLocation>
        <location evidence="1">Secreted</location>
    </subcellularLocation>
</comment>
<evidence type="ECO:0000259" key="4">
    <source>
        <dbReference type="Pfam" id="PF14252"/>
    </source>
</evidence>
<feature type="region of interest" description="Disordered" evidence="3">
    <location>
        <begin position="860"/>
        <end position="887"/>
    </location>
</feature>
<dbReference type="InterPro" id="IPR025592">
    <property type="entry name" value="DUF4347"/>
</dbReference>
<evidence type="ECO:0000313" key="5">
    <source>
        <dbReference type="EMBL" id="ANL84871.1"/>
    </source>
</evidence>
<protein>
    <submittedName>
        <fullName evidence="5">Serralysin-like metalloprotease domain-containing protein</fullName>
    </submittedName>
</protein>
<dbReference type="PRINTS" id="PR00313">
    <property type="entry name" value="CABNDNGRPT"/>
</dbReference>
<proteinExistence type="predicted"/>
<dbReference type="InterPro" id="IPR011049">
    <property type="entry name" value="Serralysin-like_metalloprot_C"/>
</dbReference>
<gene>
    <name evidence="5" type="ORF">AMC81_CH02102</name>
</gene>
<dbReference type="EMBL" id="CP013568">
    <property type="protein sequence ID" value="ANL84871.1"/>
    <property type="molecule type" value="Genomic_DNA"/>
</dbReference>
<dbReference type="Proteomes" id="UP000078551">
    <property type="component" value="Chromosome"/>
</dbReference>
<dbReference type="Pfam" id="PF14252">
    <property type="entry name" value="DUF4347"/>
    <property type="match status" value="1"/>
</dbReference>
<evidence type="ECO:0000256" key="3">
    <source>
        <dbReference type="SAM" id="MobiDB-lite"/>
    </source>
</evidence>
<dbReference type="PANTHER" id="PTHR38340">
    <property type="entry name" value="S-LAYER PROTEIN"/>
    <property type="match status" value="1"/>
</dbReference>
<evidence type="ECO:0000313" key="6">
    <source>
        <dbReference type="Proteomes" id="UP000078551"/>
    </source>
</evidence>
<accession>A0ABM6C9H3</accession>
<dbReference type="PANTHER" id="PTHR38340:SF1">
    <property type="entry name" value="S-LAYER PROTEIN"/>
    <property type="match status" value="1"/>
</dbReference>
<dbReference type="InterPro" id="IPR018511">
    <property type="entry name" value="Hemolysin-typ_Ca-bd_CS"/>
</dbReference>
<dbReference type="Gene3D" id="2.150.10.10">
    <property type="entry name" value="Serralysin-like metalloprotease, C-terminal"/>
    <property type="match status" value="5"/>
</dbReference>
<dbReference type="InterPro" id="IPR001343">
    <property type="entry name" value="Hemolysn_Ca-bd"/>
</dbReference>
<dbReference type="PROSITE" id="PS00330">
    <property type="entry name" value="HEMOLYSIN_CALCIUM"/>
    <property type="match status" value="9"/>
</dbReference>